<dbReference type="Proteomes" id="UP000308760">
    <property type="component" value="Unassembled WGS sequence"/>
</dbReference>
<protein>
    <submittedName>
        <fullName evidence="2">VOC family protein</fullName>
    </submittedName>
</protein>
<dbReference type="AlphaFoldDB" id="A0A4S8QBP6"/>
<organism evidence="2 3">
    <name type="scientific">Glycomyces buryatensis</name>
    <dbReference type="NCBI Taxonomy" id="2570927"/>
    <lineage>
        <taxon>Bacteria</taxon>
        <taxon>Bacillati</taxon>
        <taxon>Actinomycetota</taxon>
        <taxon>Actinomycetes</taxon>
        <taxon>Glycomycetales</taxon>
        <taxon>Glycomycetaceae</taxon>
        <taxon>Glycomyces</taxon>
    </lineage>
</organism>
<dbReference type="SUPFAM" id="SSF54593">
    <property type="entry name" value="Glyoxalase/Bleomycin resistance protein/Dihydroxybiphenyl dioxygenase"/>
    <property type="match status" value="1"/>
</dbReference>
<dbReference type="CDD" id="cd07246">
    <property type="entry name" value="VOC_like"/>
    <property type="match status" value="1"/>
</dbReference>
<dbReference type="InterPro" id="IPR029068">
    <property type="entry name" value="Glyas_Bleomycin-R_OHBP_Dase"/>
</dbReference>
<dbReference type="EMBL" id="STGY01000041">
    <property type="protein sequence ID" value="THV41700.1"/>
    <property type="molecule type" value="Genomic_DNA"/>
</dbReference>
<dbReference type="Gene3D" id="3.30.720.120">
    <property type="match status" value="1"/>
</dbReference>
<evidence type="ECO:0000313" key="3">
    <source>
        <dbReference type="Proteomes" id="UP000308760"/>
    </source>
</evidence>
<proteinExistence type="predicted"/>
<reference evidence="3" key="1">
    <citation type="submission" date="2019-04" db="EMBL/GenBank/DDBJ databases">
        <title>Nocardioides xinjiangensis sp. nov.</title>
        <authorList>
            <person name="Liu S."/>
        </authorList>
    </citation>
    <scope>NUCLEOTIDE SEQUENCE [LARGE SCALE GENOMIC DNA]</scope>
    <source>
        <strain evidence="3">18</strain>
    </source>
</reference>
<keyword evidence="3" id="KW-1185">Reference proteome</keyword>
<dbReference type="PANTHER" id="PTHR34109">
    <property type="entry name" value="BNAUNNG04460D PROTEIN-RELATED"/>
    <property type="match status" value="1"/>
</dbReference>
<name>A0A4S8QBP6_9ACTN</name>
<sequence length="156" mass="17161">MPEVQPIPTDSPRVMPYLFIDGATDAIEFYKSVLGAEERMRMEAPGGKVGHAELKLGESVVMMADEFPDMGAIGPKNVGGTSVMLHVYVEDVDAVFASALASGAKQLQEVKNEFYGDRIGTFEDPWGHRWSVASHVEDVPPEEMQRRMEKATAEMS</sequence>
<dbReference type="PANTHER" id="PTHR34109:SF1">
    <property type="entry name" value="VOC DOMAIN-CONTAINING PROTEIN"/>
    <property type="match status" value="1"/>
</dbReference>
<evidence type="ECO:0000313" key="2">
    <source>
        <dbReference type="EMBL" id="THV41700.1"/>
    </source>
</evidence>
<dbReference type="PROSITE" id="PS51819">
    <property type="entry name" value="VOC"/>
    <property type="match status" value="1"/>
</dbReference>
<comment type="caution">
    <text evidence="2">The sequence shown here is derived from an EMBL/GenBank/DDBJ whole genome shotgun (WGS) entry which is preliminary data.</text>
</comment>
<accession>A0A4S8QBP6</accession>
<dbReference type="Gene3D" id="3.30.720.110">
    <property type="match status" value="1"/>
</dbReference>
<dbReference type="Pfam" id="PF00903">
    <property type="entry name" value="Glyoxalase"/>
    <property type="match status" value="1"/>
</dbReference>
<gene>
    <name evidence="2" type="ORF">FAB82_09915</name>
</gene>
<dbReference type="RefSeq" id="WP_136534385.1">
    <property type="nucleotide sequence ID" value="NZ_STGY01000041.1"/>
</dbReference>
<reference evidence="2 3" key="2">
    <citation type="submission" date="2019-05" db="EMBL/GenBank/DDBJ databases">
        <title>Glycomyces buryatensis sp. nov.</title>
        <authorList>
            <person name="Nikitina E."/>
        </authorList>
    </citation>
    <scope>NUCLEOTIDE SEQUENCE [LARGE SCALE GENOMIC DNA]</scope>
    <source>
        <strain evidence="2 3">18</strain>
    </source>
</reference>
<dbReference type="InterPro" id="IPR004360">
    <property type="entry name" value="Glyas_Fos-R_dOase_dom"/>
</dbReference>
<feature type="domain" description="VOC" evidence="1">
    <location>
        <begin position="11"/>
        <end position="135"/>
    </location>
</feature>
<evidence type="ECO:0000259" key="1">
    <source>
        <dbReference type="PROSITE" id="PS51819"/>
    </source>
</evidence>
<dbReference type="OrthoDB" id="9795306at2"/>
<dbReference type="InterPro" id="IPR037523">
    <property type="entry name" value="VOC_core"/>
</dbReference>